<feature type="transmembrane region" description="Helical" evidence="12">
    <location>
        <begin position="298"/>
        <end position="318"/>
    </location>
</feature>
<dbReference type="RefSeq" id="WP_126379561.1">
    <property type="nucleotide sequence ID" value="NZ_AP017378.1"/>
</dbReference>
<dbReference type="Proteomes" id="UP000269883">
    <property type="component" value="Chromosome"/>
</dbReference>
<dbReference type="InterPro" id="IPR002523">
    <property type="entry name" value="MgTranspt_CorA/ZnTranspt_ZntB"/>
</dbReference>
<dbReference type="CDD" id="cd12828">
    <property type="entry name" value="TmCorA-like_1"/>
    <property type="match status" value="1"/>
</dbReference>
<dbReference type="GO" id="GO:0015095">
    <property type="term" value="F:magnesium ion transmembrane transporter activity"/>
    <property type="evidence" value="ECO:0007669"/>
    <property type="project" value="UniProtKB-UniRule"/>
</dbReference>
<keyword evidence="3 12" id="KW-0813">Transport</keyword>
<dbReference type="SUPFAM" id="SSF143865">
    <property type="entry name" value="CorA soluble domain-like"/>
    <property type="match status" value="1"/>
</dbReference>
<dbReference type="InterPro" id="IPR004488">
    <property type="entry name" value="Mg/Co-transport_prot_CorA"/>
</dbReference>
<evidence type="ECO:0000256" key="9">
    <source>
        <dbReference type="ARBA" id="ARBA00023136"/>
    </source>
</evidence>
<evidence type="ECO:0000256" key="5">
    <source>
        <dbReference type="ARBA" id="ARBA00022692"/>
    </source>
</evidence>
<dbReference type="Gene3D" id="3.30.460.20">
    <property type="entry name" value="CorA soluble domain-like"/>
    <property type="match status" value="1"/>
</dbReference>
<keyword evidence="9 12" id="KW-0472">Membrane</keyword>
<evidence type="ECO:0000256" key="1">
    <source>
        <dbReference type="ARBA" id="ARBA00004651"/>
    </source>
</evidence>
<organism evidence="13 14">
    <name type="scientific">Desulfovibrio ferrophilus</name>
    <dbReference type="NCBI Taxonomy" id="241368"/>
    <lineage>
        <taxon>Bacteria</taxon>
        <taxon>Pseudomonadati</taxon>
        <taxon>Thermodesulfobacteriota</taxon>
        <taxon>Desulfovibrionia</taxon>
        <taxon>Desulfovibrionales</taxon>
        <taxon>Desulfovibrionaceae</taxon>
        <taxon>Desulfovibrio</taxon>
    </lineage>
</organism>
<protein>
    <recommendedName>
        <fullName evidence="12">Magnesium transport protein CorA</fullName>
    </recommendedName>
</protein>
<keyword evidence="6 12" id="KW-0460">Magnesium</keyword>
<comment type="function">
    <text evidence="11">Mediates influx of magnesium ions. Alternates between open and closed states. Activated by low cytoplasmic Mg(2+) levels. Inactive when cytoplasmic Mg(2+) levels are high.</text>
</comment>
<proteinExistence type="inferred from homology"/>
<keyword evidence="4 12" id="KW-1003">Cell membrane</keyword>
<dbReference type="GO" id="GO:0005886">
    <property type="term" value="C:plasma membrane"/>
    <property type="evidence" value="ECO:0007669"/>
    <property type="project" value="UniProtKB-SubCell"/>
</dbReference>
<evidence type="ECO:0000313" key="14">
    <source>
        <dbReference type="Proteomes" id="UP000269883"/>
    </source>
</evidence>
<dbReference type="GO" id="GO:0015087">
    <property type="term" value="F:cobalt ion transmembrane transporter activity"/>
    <property type="evidence" value="ECO:0007669"/>
    <property type="project" value="UniProtKB-UniRule"/>
</dbReference>
<sequence>MLEYLNLKLFTGRRGAPPGTLEYSGKEREFSPYLNHFAYSSDGLVEQAYNPMGPAPDLSDGRVHFLSLTGVHEADVVKSLGAWGGAHPLMMEDILNTGQRPKLNEQDGVFFATLRNVDYDLETKRIQEEQVSLLWSEQHLLAFQESEQDAWAPVIERLRKGGKRIRSGGVDYLVVALMDSLVDGAMEALSLLTVEVQELESTLARKPEEQALLEVYRVRRDCILLLRNVLLPTHEVLSSLKRNEVFAASAEAVHYLGDVLEHALHGTEAAKVLHDILGGMMDVHISLAGMRMNNVMKVLTIVATIFIPLTFIAGIYGMNFKIMPELEWAWGYPAALGLMLAVALGMVWYFMRKRWF</sequence>
<name>A0A2Z6B0P7_9BACT</name>
<dbReference type="InterPro" id="IPR045861">
    <property type="entry name" value="CorA_cytoplasmic_dom"/>
</dbReference>
<dbReference type="EMBL" id="AP017378">
    <property type="protein sequence ID" value="BBD08976.1"/>
    <property type="molecule type" value="Genomic_DNA"/>
</dbReference>
<keyword evidence="7 12" id="KW-1133">Transmembrane helix</keyword>
<gene>
    <name evidence="12" type="primary">corA</name>
    <name evidence="13" type="ORF">DFE_2250</name>
</gene>
<evidence type="ECO:0000313" key="13">
    <source>
        <dbReference type="EMBL" id="BBD08976.1"/>
    </source>
</evidence>
<dbReference type="InterPro" id="IPR045863">
    <property type="entry name" value="CorA_TM1_TM2"/>
</dbReference>
<accession>A0A2Z6B0P7</accession>
<evidence type="ECO:0000256" key="3">
    <source>
        <dbReference type="ARBA" id="ARBA00022448"/>
    </source>
</evidence>
<dbReference type="KEGG" id="dfl:DFE_2250"/>
<dbReference type="PANTHER" id="PTHR46494">
    <property type="entry name" value="CORA FAMILY METAL ION TRANSPORTER (EUROFUNG)"/>
    <property type="match status" value="1"/>
</dbReference>
<evidence type="ECO:0000256" key="7">
    <source>
        <dbReference type="ARBA" id="ARBA00022989"/>
    </source>
</evidence>
<dbReference type="OrthoDB" id="9803416at2"/>
<dbReference type="PANTHER" id="PTHR46494:SF1">
    <property type="entry name" value="CORA FAMILY METAL ION TRANSPORTER (EUROFUNG)"/>
    <property type="match status" value="1"/>
</dbReference>
<evidence type="ECO:0000256" key="2">
    <source>
        <dbReference type="ARBA" id="ARBA00009765"/>
    </source>
</evidence>
<reference evidence="13 14" key="1">
    <citation type="journal article" date="2018" name="Sci. Adv.">
        <title>Multi-heme cytochromes provide a pathway for survival in energy-limited environments.</title>
        <authorList>
            <person name="Deng X."/>
            <person name="Dohmae N."/>
            <person name="Nealson K.H."/>
            <person name="Hashimoto K."/>
            <person name="Okamoto A."/>
        </authorList>
    </citation>
    <scope>NUCLEOTIDE SEQUENCE [LARGE SCALE GENOMIC DNA]</scope>
    <source>
        <strain evidence="13 14">IS5</strain>
    </source>
</reference>
<evidence type="ECO:0000256" key="4">
    <source>
        <dbReference type="ARBA" id="ARBA00022475"/>
    </source>
</evidence>
<feature type="transmembrane region" description="Helical" evidence="12">
    <location>
        <begin position="330"/>
        <end position="351"/>
    </location>
</feature>
<keyword evidence="14" id="KW-1185">Reference proteome</keyword>
<evidence type="ECO:0000256" key="10">
    <source>
        <dbReference type="ARBA" id="ARBA00034269"/>
    </source>
</evidence>
<evidence type="ECO:0000256" key="12">
    <source>
        <dbReference type="RuleBase" id="RU362010"/>
    </source>
</evidence>
<comment type="catalytic activity">
    <reaction evidence="10">
        <text>Mg(2+)(in) = Mg(2+)(out)</text>
        <dbReference type="Rhea" id="RHEA:29827"/>
        <dbReference type="ChEBI" id="CHEBI:18420"/>
    </reaction>
</comment>
<dbReference type="FunFam" id="1.20.58.340:FF:000004">
    <property type="entry name" value="Magnesium transport protein CorA"/>
    <property type="match status" value="1"/>
</dbReference>
<evidence type="ECO:0000256" key="8">
    <source>
        <dbReference type="ARBA" id="ARBA00023065"/>
    </source>
</evidence>
<comment type="similarity">
    <text evidence="2 12">Belongs to the CorA metal ion transporter (MIT) (TC 1.A.35) family.</text>
</comment>
<evidence type="ECO:0000256" key="11">
    <source>
        <dbReference type="ARBA" id="ARBA00045497"/>
    </source>
</evidence>
<keyword evidence="8 12" id="KW-0406">Ion transport</keyword>
<keyword evidence="5 12" id="KW-0812">Transmembrane</keyword>
<dbReference type="GO" id="GO:0050897">
    <property type="term" value="F:cobalt ion binding"/>
    <property type="evidence" value="ECO:0007669"/>
    <property type="project" value="TreeGrafter"/>
</dbReference>
<dbReference type="Gene3D" id="1.20.58.340">
    <property type="entry name" value="Magnesium transport protein CorA, transmembrane region"/>
    <property type="match status" value="2"/>
</dbReference>
<dbReference type="AlphaFoldDB" id="A0A2Z6B0P7"/>
<dbReference type="GO" id="GO:0000287">
    <property type="term" value="F:magnesium ion binding"/>
    <property type="evidence" value="ECO:0007669"/>
    <property type="project" value="TreeGrafter"/>
</dbReference>
<comment type="subcellular location">
    <subcellularLocation>
        <location evidence="1">Cell membrane</location>
        <topology evidence="1">Multi-pass membrane protein</topology>
    </subcellularLocation>
    <subcellularLocation>
        <location evidence="12">Membrane</location>
        <topology evidence="12">Multi-pass membrane protein</topology>
    </subcellularLocation>
</comment>
<dbReference type="NCBIfam" id="TIGR00383">
    <property type="entry name" value="corA"/>
    <property type="match status" value="1"/>
</dbReference>
<dbReference type="SUPFAM" id="SSF144083">
    <property type="entry name" value="Magnesium transport protein CorA, transmembrane region"/>
    <property type="match status" value="1"/>
</dbReference>
<evidence type="ECO:0000256" key="6">
    <source>
        <dbReference type="ARBA" id="ARBA00022842"/>
    </source>
</evidence>
<dbReference type="Pfam" id="PF01544">
    <property type="entry name" value="CorA"/>
    <property type="match status" value="1"/>
</dbReference>